<accession>A0ACB8B2G0</accession>
<reference evidence="1" key="1">
    <citation type="journal article" date="2021" name="New Phytol.">
        <title>Evolutionary innovations through gain and loss of genes in the ectomycorrhizal Boletales.</title>
        <authorList>
            <person name="Wu G."/>
            <person name="Miyauchi S."/>
            <person name="Morin E."/>
            <person name="Kuo A."/>
            <person name="Drula E."/>
            <person name="Varga T."/>
            <person name="Kohler A."/>
            <person name="Feng B."/>
            <person name="Cao Y."/>
            <person name="Lipzen A."/>
            <person name="Daum C."/>
            <person name="Hundley H."/>
            <person name="Pangilinan J."/>
            <person name="Johnson J."/>
            <person name="Barry K."/>
            <person name="LaButti K."/>
            <person name="Ng V."/>
            <person name="Ahrendt S."/>
            <person name="Min B."/>
            <person name="Choi I.G."/>
            <person name="Park H."/>
            <person name="Plett J.M."/>
            <person name="Magnuson J."/>
            <person name="Spatafora J.W."/>
            <person name="Nagy L.G."/>
            <person name="Henrissat B."/>
            <person name="Grigoriev I.V."/>
            <person name="Yang Z.L."/>
            <person name="Xu J."/>
            <person name="Martin F.M."/>
        </authorList>
    </citation>
    <scope>NUCLEOTIDE SEQUENCE</scope>
    <source>
        <strain evidence="1">KUC20120723A-06</strain>
    </source>
</reference>
<sequence length="529" mass="58134">MSTDPLSSAFSAAGDDAITRTIDIAEDPSAQRLPVFDFADFYEIERTASAILDGDFKRVALQFPDELLPDSVPIYRLLKKRVGEGHDLYVLADTSYGSCCVDEVAAQHVDADMIVHYGRACMSQTSRLPVVYVFGRKLIDVDVCVNKLAGLITTSISSGASESQRQIVLRHDVAYSYRADEIVNQLRSKVEAVGVAVLYHQVPTRLDPPPASTPSESNGDSKTSEPNHEHSDLEPNLVAESSYTIIYIGGESLGLTNLLMTHSSCEVHSYDPSTGVVRQESGRTNKLLMRRYATVQKARDADVFGILVGTLGVASYLPLISHLRKLLARARKKSYTISVGKLNPAKLANFMEVECFVLVACPENSIIEAKEFFKPIITPFELEVALQAEGTWSGRYVLDFGRILAEHNRESDLTPDGNEDEEEQDPDRPTFSLVTGQYRHAKRYGDGGSQSEDTSNDPTAVILRNQDGTVSRLADSAAGTSPFAFRRYLSRTYQGLEARIGEDAPSILEQGRSGIARGYADDHQPNRPS</sequence>
<gene>
    <name evidence="1" type="ORF">BV22DRAFT_1107914</name>
</gene>
<comment type="caution">
    <text evidence="1">The sequence shown here is derived from an EMBL/GenBank/DDBJ whole genome shotgun (WGS) entry which is preliminary data.</text>
</comment>
<evidence type="ECO:0000313" key="1">
    <source>
        <dbReference type="EMBL" id="KAH7919920.1"/>
    </source>
</evidence>
<name>A0ACB8B2G0_9AGAM</name>
<dbReference type="Proteomes" id="UP000790709">
    <property type="component" value="Unassembled WGS sequence"/>
</dbReference>
<organism evidence="1 2">
    <name type="scientific">Leucogyrophana mollusca</name>
    <dbReference type="NCBI Taxonomy" id="85980"/>
    <lineage>
        <taxon>Eukaryota</taxon>
        <taxon>Fungi</taxon>
        <taxon>Dikarya</taxon>
        <taxon>Basidiomycota</taxon>
        <taxon>Agaricomycotina</taxon>
        <taxon>Agaricomycetes</taxon>
        <taxon>Agaricomycetidae</taxon>
        <taxon>Boletales</taxon>
        <taxon>Boletales incertae sedis</taxon>
        <taxon>Leucogyrophana</taxon>
    </lineage>
</organism>
<protein>
    <submittedName>
        <fullName evidence="1">Diphthamide biosynthesis protein</fullName>
    </submittedName>
</protein>
<keyword evidence="2" id="KW-1185">Reference proteome</keyword>
<evidence type="ECO:0000313" key="2">
    <source>
        <dbReference type="Proteomes" id="UP000790709"/>
    </source>
</evidence>
<proteinExistence type="predicted"/>
<dbReference type="EMBL" id="MU266619">
    <property type="protein sequence ID" value="KAH7919920.1"/>
    <property type="molecule type" value="Genomic_DNA"/>
</dbReference>